<evidence type="ECO:0000313" key="2">
    <source>
        <dbReference type="EMBL" id="PMD15972.1"/>
    </source>
</evidence>
<dbReference type="STRING" id="1745343.A0A2J6PPL9"/>
<sequence length="324" mass="36454">MKGEKGHYLALSHCWGPSVSGERLITTKATLESRLKSIPLSKMPSNFFDATIITRKLGYRYLWIDSLCIIQDSREDWETESANMGNIYTNTSLTLAAAAAKDSDGGMLGSIVILEPGVKFPVVEEGWTQCVVDGPLAHRGWCLQERLLSYRTLYYGERQIYWQCASSRKAADGGEIPEGRSDSAGGVSNELSEWPDLLGLKQLQCSPINNRTGLAQSKNRAEIEKMAYRIWRNVISLSTKRQLTKKWDKLPALAGMAQIIHSLTGDTFLAGFWRKDLLISLIWSSSSSIIKEVDYSLIKPRMEKPHWEYKEPLLEGPSWSWTSV</sequence>
<name>A0A2J6PPL9_9HELO</name>
<accession>A0A2J6PPL9</accession>
<reference evidence="2 3" key="1">
    <citation type="submission" date="2016-05" db="EMBL/GenBank/DDBJ databases">
        <title>A degradative enzymes factory behind the ericoid mycorrhizal symbiosis.</title>
        <authorList>
            <consortium name="DOE Joint Genome Institute"/>
            <person name="Martino E."/>
            <person name="Morin E."/>
            <person name="Grelet G."/>
            <person name="Kuo A."/>
            <person name="Kohler A."/>
            <person name="Daghino S."/>
            <person name="Barry K."/>
            <person name="Choi C."/>
            <person name="Cichocki N."/>
            <person name="Clum A."/>
            <person name="Copeland A."/>
            <person name="Hainaut M."/>
            <person name="Haridas S."/>
            <person name="Labutti K."/>
            <person name="Lindquist E."/>
            <person name="Lipzen A."/>
            <person name="Khouja H.-R."/>
            <person name="Murat C."/>
            <person name="Ohm R."/>
            <person name="Olson A."/>
            <person name="Spatafora J."/>
            <person name="Veneault-Fourrey C."/>
            <person name="Henrissat B."/>
            <person name="Grigoriev I."/>
            <person name="Martin F."/>
            <person name="Perotto S."/>
        </authorList>
    </citation>
    <scope>NUCLEOTIDE SEQUENCE [LARGE SCALE GENOMIC DNA]</scope>
    <source>
        <strain evidence="2 3">UAMH 7357</strain>
    </source>
</reference>
<evidence type="ECO:0000313" key="3">
    <source>
        <dbReference type="Proteomes" id="UP000235672"/>
    </source>
</evidence>
<protein>
    <submittedName>
        <fullName evidence="2">HET-domain-containing protein</fullName>
    </submittedName>
</protein>
<dbReference type="OrthoDB" id="3532230at2759"/>
<dbReference type="EMBL" id="KZ613509">
    <property type="protein sequence ID" value="PMD15972.1"/>
    <property type="molecule type" value="Genomic_DNA"/>
</dbReference>
<dbReference type="PANTHER" id="PTHR33112">
    <property type="entry name" value="DOMAIN PROTEIN, PUTATIVE-RELATED"/>
    <property type="match status" value="1"/>
</dbReference>
<dbReference type="InterPro" id="IPR010730">
    <property type="entry name" value="HET"/>
</dbReference>
<proteinExistence type="predicted"/>
<dbReference type="PANTHER" id="PTHR33112:SF16">
    <property type="entry name" value="HETEROKARYON INCOMPATIBILITY DOMAIN-CONTAINING PROTEIN"/>
    <property type="match status" value="1"/>
</dbReference>
<dbReference type="AlphaFoldDB" id="A0A2J6PPL9"/>
<feature type="non-terminal residue" evidence="2">
    <location>
        <position position="324"/>
    </location>
</feature>
<organism evidence="2 3">
    <name type="scientific">Hyaloscypha hepaticicola</name>
    <dbReference type="NCBI Taxonomy" id="2082293"/>
    <lineage>
        <taxon>Eukaryota</taxon>
        <taxon>Fungi</taxon>
        <taxon>Dikarya</taxon>
        <taxon>Ascomycota</taxon>
        <taxon>Pezizomycotina</taxon>
        <taxon>Leotiomycetes</taxon>
        <taxon>Helotiales</taxon>
        <taxon>Hyaloscyphaceae</taxon>
        <taxon>Hyaloscypha</taxon>
    </lineage>
</organism>
<dbReference type="Pfam" id="PF06985">
    <property type="entry name" value="HET"/>
    <property type="match status" value="1"/>
</dbReference>
<feature type="domain" description="Heterokaryon incompatibility" evidence="1">
    <location>
        <begin position="8"/>
        <end position="145"/>
    </location>
</feature>
<gene>
    <name evidence="2" type="ORF">NA56DRAFT_581183</name>
</gene>
<keyword evidence="3" id="KW-1185">Reference proteome</keyword>
<dbReference type="Proteomes" id="UP000235672">
    <property type="component" value="Unassembled WGS sequence"/>
</dbReference>
<evidence type="ECO:0000259" key="1">
    <source>
        <dbReference type="Pfam" id="PF06985"/>
    </source>
</evidence>